<dbReference type="PANTHER" id="PTHR31913:SF0">
    <property type="entry name" value="VACUOLAR IMPORT AND DEGRADATION PROTEIN 27"/>
    <property type="match status" value="1"/>
</dbReference>
<dbReference type="AlphaFoldDB" id="A0ABD1P490"/>
<protein>
    <submittedName>
        <fullName evidence="2">Vacuolar import/degradation</fullName>
    </submittedName>
</protein>
<dbReference type="EMBL" id="JBFOLK010000015">
    <property type="protein sequence ID" value="KAL2458687.1"/>
    <property type="molecule type" value="Genomic_DNA"/>
</dbReference>
<keyword evidence="3" id="KW-1185">Reference proteome</keyword>
<organism evidence="2 3">
    <name type="scientific">Abeliophyllum distichum</name>
    <dbReference type="NCBI Taxonomy" id="126358"/>
    <lineage>
        <taxon>Eukaryota</taxon>
        <taxon>Viridiplantae</taxon>
        <taxon>Streptophyta</taxon>
        <taxon>Embryophyta</taxon>
        <taxon>Tracheophyta</taxon>
        <taxon>Spermatophyta</taxon>
        <taxon>Magnoliopsida</taxon>
        <taxon>eudicotyledons</taxon>
        <taxon>Gunneridae</taxon>
        <taxon>Pentapetalae</taxon>
        <taxon>asterids</taxon>
        <taxon>lamiids</taxon>
        <taxon>Lamiales</taxon>
        <taxon>Oleaceae</taxon>
        <taxon>Forsythieae</taxon>
        <taxon>Abeliophyllum</taxon>
    </lineage>
</organism>
<accession>A0ABD1P490</accession>
<dbReference type="InterPro" id="IPR055559">
    <property type="entry name" value="CYPRO4_DUF7135"/>
</dbReference>
<name>A0ABD1P490_9LAMI</name>
<evidence type="ECO:0000313" key="3">
    <source>
        <dbReference type="Proteomes" id="UP001604336"/>
    </source>
</evidence>
<evidence type="ECO:0000313" key="2">
    <source>
        <dbReference type="EMBL" id="KAL2458687.1"/>
    </source>
</evidence>
<dbReference type="InterPro" id="IPR040458">
    <property type="entry name" value="Vid27"/>
</dbReference>
<sequence>MVEKNGCQYTIVSSIARGLLTLSVSTVASESNFSAGVKFFSAEENEIFVGKYQGCLFENTYGYEANDENRVKVYGKGFMGWAKPEEADDSMWKDAEESLFKTPTKTLVRVSHDLNEEFEEAAANGGAIRSLALGALDNIFLVCD</sequence>
<dbReference type="PANTHER" id="PTHR31913">
    <property type="entry name" value="VACUOLAR IMPORT AND DEGRADATION PROTEIN 27"/>
    <property type="match status" value="1"/>
</dbReference>
<gene>
    <name evidence="2" type="ORF">Adt_45839</name>
</gene>
<feature type="domain" description="DUF7135" evidence="1">
    <location>
        <begin position="37"/>
        <end position="75"/>
    </location>
</feature>
<dbReference type="Proteomes" id="UP001604336">
    <property type="component" value="Unassembled WGS sequence"/>
</dbReference>
<evidence type="ECO:0000259" key="1">
    <source>
        <dbReference type="Pfam" id="PF23581"/>
    </source>
</evidence>
<reference evidence="3" key="1">
    <citation type="submission" date="2024-07" db="EMBL/GenBank/DDBJ databases">
        <title>Two chromosome-level genome assemblies of Korean endemic species Abeliophyllum distichum and Forsythia ovata (Oleaceae).</title>
        <authorList>
            <person name="Jang H."/>
        </authorList>
    </citation>
    <scope>NUCLEOTIDE SEQUENCE [LARGE SCALE GENOMIC DNA]</scope>
</reference>
<proteinExistence type="predicted"/>
<comment type="caution">
    <text evidence="2">The sequence shown here is derived from an EMBL/GenBank/DDBJ whole genome shotgun (WGS) entry which is preliminary data.</text>
</comment>
<dbReference type="Pfam" id="PF23581">
    <property type="entry name" value="DUF7135"/>
    <property type="match status" value="1"/>
</dbReference>